<proteinExistence type="predicted"/>
<evidence type="ECO:0000313" key="2">
    <source>
        <dbReference type="EMBL" id="KTD16246.1"/>
    </source>
</evidence>
<organism evidence="2 3">
    <name type="scientific">Legionella jordanis</name>
    <dbReference type="NCBI Taxonomy" id="456"/>
    <lineage>
        <taxon>Bacteria</taxon>
        <taxon>Pseudomonadati</taxon>
        <taxon>Pseudomonadota</taxon>
        <taxon>Gammaproteobacteria</taxon>
        <taxon>Legionellales</taxon>
        <taxon>Legionellaceae</taxon>
        <taxon>Legionella</taxon>
    </lineage>
</organism>
<sequence length="53" mass="6056">MAKLCNQHVHSSKTAKHENTKEEEKDKQSQHEERLLDKTVEGTFPASDATAKY</sequence>
<feature type="region of interest" description="Disordered" evidence="1">
    <location>
        <begin position="1"/>
        <end position="53"/>
    </location>
</feature>
<dbReference type="PATRIC" id="fig|456.5.peg.582"/>
<dbReference type="Proteomes" id="UP000055035">
    <property type="component" value="Unassembled WGS sequence"/>
</dbReference>
<dbReference type="STRING" id="456.Ljor_0552"/>
<accession>A0A0W0V8N9</accession>
<protein>
    <submittedName>
        <fullName evidence="2">Uncharacterized protein</fullName>
    </submittedName>
</protein>
<comment type="caution">
    <text evidence="2">The sequence shown here is derived from an EMBL/GenBank/DDBJ whole genome shotgun (WGS) entry which is preliminary data.</text>
</comment>
<dbReference type="RefSeq" id="WP_156413812.1">
    <property type="nucleotide sequence ID" value="NZ_CAAAIC010000004.1"/>
</dbReference>
<name>A0A0W0V8N9_9GAMM</name>
<dbReference type="AlphaFoldDB" id="A0A0W0V8N9"/>
<evidence type="ECO:0000256" key="1">
    <source>
        <dbReference type="SAM" id="MobiDB-lite"/>
    </source>
</evidence>
<gene>
    <name evidence="2" type="ORF">Ljor_0552</name>
</gene>
<dbReference type="OrthoDB" id="5656328at2"/>
<dbReference type="EMBL" id="LNYJ01000011">
    <property type="protein sequence ID" value="KTD16246.1"/>
    <property type="molecule type" value="Genomic_DNA"/>
</dbReference>
<feature type="compositionally biased region" description="Basic and acidic residues" evidence="1">
    <location>
        <begin position="15"/>
        <end position="40"/>
    </location>
</feature>
<keyword evidence="3" id="KW-1185">Reference proteome</keyword>
<evidence type="ECO:0000313" key="3">
    <source>
        <dbReference type="Proteomes" id="UP000055035"/>
    </source>
</evidence>
<reference evidence="2 3" key="1">
    <citation type="submission" date="2015-11" db="EMBL/GenBank/DDBJ databases">
        <title>Genomic analysis of 38 Legionella species identifies large and diverse effector repertoires.</title>
        <authorList>
            <person name="Burstein D."/>
            <person name="Amaro F."/>
            <person name="Zusman T."/>
            <person name="Lifshitz Z."/>
            <person name="Cohen O."/>
            <person name="Gilbert J.A."/>
            <person name="Pupko T."/>
            <person name="Shuman H.A."/>
            <person name="Segal G."/>
        </authorList>
    </citation>
    <scope>NUCLEOTIDE SEQUENCE [LARGE SCALE GENOMIC DNA]</scope>
    <source>
        <strain evidence="2 3">BL-540</strain>
    </source>
</reference>